<evidence type="ECO:0000313" key="4">
    <source>
        <dbReference type="Proteomes" id="UP000281564"/>
    </source>
</evidence>
<keyword evidence="1" id="KW-1133">Transmembrane helix</keyword>
<protein>
    <submittedName>
        <fullName evidence="3">Multidrug transporter</fullName>
    </submittedName>
</protein>
<feature type="transmembrane region" description="Helical" evidence="1">
    <location>
        <begin position="6"/>
        <end position="23"/>
    </location>
</feature>
<organism evidence="3 4">
    <name type="scientific">Halonotius pteroides</name>
    <dbReference type="NCBI Taxonomy" id="268735"/>
    <lineage>
        <taxon>Archaea</taxon>
        <taxon>Methanobacteriati</taxon>
        <taxon>Methanobacteriota</taxon>
        <taxon>Stenosarchaea group</taxon>
        <taxon>Halobacteria</taxon>
        <taxon>Halobacteriales</taxon>
        <taxon>Haloferacaceae</taxon>
        <taxon>Halonotius</taxon>
    </lineage>
</organism>
<dbReference type="Gene3D" id="1.10.3730.20">
    <property type="match status" value="1"/>
</dbReference>
<feature type="transmembrane region" description="Helical" evidence="1">
    <location>
        <begin position="93"/>
        <end position="116"/>
    </location>
</feature>
<proteinExistence type="predicted"/>
<dbReference type="GO" id="GO:0016020">
    <property type="term" value="C:membrane"/>
    <property type="evidence" value="ECO:0007669"/>
    <property type="project" value="InterPro"/>
</dbReference>
<sequence>MSYLPWALVALVGYTLVPVLLRVATTGPNAVPSDVAMLLTNGLLIGVVGTLVVATDQPVVSHLRGPNAGYILAAGVCLTVGILAYYRALARGPVSVVTPIFGMFLVTSSILGIAVLGEAPTPRKLAGIVLAVVAVALVSIE</sequence>
<dbReference type="RefSeq" id="WP_120085269.1">
    <property type="nucleotide sequence ID" value="NZ_QMDW01000015.1"/>
</dbReference>
<feature type="transmembrane region" description="Helical" evidence="1">
    <location>
        <begin position="67"/>
        <end position="86"/>
    </location>
</feature>
<evidence type="ECO:0000313" key="3">
    <source>
        <dbReference type="EMBL" id="RJX48881.1"/>
    </source>
</evidence>
<dbReference type="Pfam" id="PF00892">
    <property type="entry name" value="EamA"/>
    <property type="match status" value="1"/>
</dbReference>
<keyword evidence="4" id="KW-1185">Reference proteome</keyword>
<gene>
    <name evidence="3" type="ORF">DP106_10785</name>
</gene>
<dbReference type="InterPro" id="IPR037185">
    <property type="entry name" value="EmrE-like"/>
</dbReference>
<keyword evidence="1" id="KW-0472">Membrane</keyword>
<feature type="transmembrane region" description="Helical" evidence="1">
    <location>
        <begin position="122"/>
        <end position="140"/>
    </location>
</feature>
<comment type="caution">
    <text evidence="3">The sequence shown here is derived from an EMBL/GenBank/DDBJ whole genome shotgun (WGS) entry which is preliminary data.</text>
</comment>
<dbReference type="EMBL" id="QMDW01000015">
    <property type="protein sequence ID" value="RJX48881.1"/>
    <property type="molecule type" value="Genomic_DNA"/>
</dbReference>
<keyword evidence="1" id="KW-0812">Transmembrane</keyword>
<evidence type="ECO:0000256" key="1">
    <source>
        <dbReference type="SAM" id="Phobius"/>
    </source>
</evidence>
<dbReference type="AlphaFoldDB" id="A0A3A6Q5Y0"/>
<dbReference type="SUPFAM" id="SSF103481">
    <property type="entry name" value="Multidrug resistance efflux transporter EmrE"/>
    <property type="match status" value="1"/>
</dbReference>
<evidence type="ECO:0000259" key="2">
    <source>
        <dbReference type="Pfam" id="PF00892"/>
    </source>
</evidence>
<reference evidence="3 4" key="1">
    <citation type="submission" date="2018-06" db="EMBL/GenBank/DDBJ databases">
        <title>Halonotius sp. F13-13 a new haloarchaeeon isolated from a solar saltern from Isla Cristina, Huelva, Spain.</title>
        <authorList>
            <person name="Duran-Viseras A."/>
            <person name="Sanchez-Porro C."/>
            <person name="Ventosa A."/>
        </authorList>
    </citation>
    <scope>NUCLEOTIDE SEQUENCE [LARGE SCALE GENOMIC DNA]</scope>
    <source>
        <strain evidence="3 4">CECT 7525</strain>
    </source>
</reference>
<feature type="domain" description="EamA" evidence="2">
    <location>
        <begin position="4"/>
        <end position="139"/>
    </location>
</feature>
<dbReference type="OrthoDB" id="156473at2157"/>
<name>A0A3A6Q5Y0_9EURY</name>
<dbReference type="Proteomes" id="UP000281564">
    <property type="component" value="Unassembled WGS sequence"/>
</dbReference>
<dbReference type="InterPro" id="IPR000620">
    <property type="entry name" value="EamA_dom"/>
</dbReference>
<feature type="transmembrane region" description="Helical" evidence="1">
    <location>
        <begin position="35"/>
        <end position="55"/>
    </location>
</feature>
<accession>A0A3A6Q5Y0</accession>